<keyword evidence="1" id="KW-0472">Membrane</keyword>
<feature type="domain" description="Endonuclease/exonuclease/phosphatase" evidence="2">
    <location>
        <begin position="116"/>
        <end position="338"/>
    </location>
</feature>
<dbReference type="GO" id="GO:0004519">
    <property type="term" value="F:endonuclease activity"/>
    <property type="evidence" value="ECO:0007669"/>
    <property type="project" value="UniProtKB-KW"/>
</dbReference>
<dbReference type="EMBL" id="SOHH01000045">
    <property type="protein sequence ID" value="TFD80242.1"/>
    <property type="molecule type" value="Genomic_DNA"/>
</dbReference>
<dbReference type="SUPFAM" id="SSF56219">
    <property type="entry name" value="DNase I-like"/>
    <property type="match status" value="1"/>
</dbReference>
<comment type="caution">
    <text evidence="3">The sequence shown here is derived from an EMBL/GenBank/DDBJ whole genome shotgun (WGS) entry which is preliminary data.</text>
</comment>
<evidence type="ECO:0000256" key="1">
    <source>
        <dbReference type="SAM" id="Phobius"/>
    </source>
</evidence>
<organism evidence="3 4">
    <name type="scientific">Cryobacterium fucosi</name>
    <dbReference type="NCBI Taxonomy" id="1259157"/>
    <lineage>
        <taxon>Bacteria</taxon>
        <taxon>Bacillati</taxon>
        <taxon>Actinomycetota</taxon>
        <taxon>Actinomycetes</taxon>
        <taxon>Micrococcales</taxon>
        <taxon>Microbacteriaceae</taxon>
        <taxon>Cryobacterium</taxon>
    </lineage>
</organism>
<sequence>MLPRILTALVLGGSALVLLAFGWPQLFGLQNSWVFAHAVSLRGLGVAVAAAGTVVLVLLTPIRPLRRLAGSLAVLLLLFGLGNAAVLAARGIGVQPASAAERPTASAAANGDVTVLSWNTLGDEPGSAAIARLALDRGADIVSLPETTEATGVKVAEAMREAGRPMWVHTVAFDQISKARSTTLLISPDLGDYTVSSAAGSGPPGNTNVLPTVVATPVDGTGPTIVAVHAVAPINWEMSNWRSDLDWLATQCGGGNLIMAGDFNSTIDHMSGRESSGAAVLGTCRDSALATGSAAVGTWPTSVSPLLGSPIDHVLSTPNWQTDSMSVIESEDAAGSDHRPIVATLSLR</sequence>
<dbReference type="InterPro" id="IPR036691">
    <property type="entry name" value="Endo/exonu/phosph_ase_sf"/>
</dbReference>
<keyword evidence="3" id="KW-0255">Endonuclease</keyword>
<evidence type="ECO:0000313" key="3">
    <source>
        <dbReference type="EMBL" id="TFD80242.1"/>
    </source>
</evidence>
<gene>
    <name evidence="3" type="ORF">E3T48_04975</name>
</gene>
<feature type="transmembrane region" description="Helical" evidence="1">
    <location>
        <begin position="72"/>
        <end position="93"/>
    </location>
</feature>
<dbReference type="InterPro" id="IPR005135">
    <property type="entry name" value="Endo/exonuclease/phosphatase"/>
</dbReference>
<dbReference type="Gene3D" id="3.60.10.10">
    <property type="entry name" value="Endonuclease/exonuclease/phosphatase"/>
    <property type="match status" value="1"/>
</dbReference>
<evidence type="ECO:0000313" key="4">
    <source>
        <dbReference type="Proteomes" id="UP000298313"/>
    </source>
</evidence>
<dbReference type="Pfam" id="PF03372">
    <property type="entry name" value="Exo_endo_phos"/>
    <property type="match status" value="1"/>
</dbReference>
<dbReference type="GO" id="GO:0004527">
    <property type="term" value="F:exonuclease activity"/>
    <property type="evidence" value="ECO:0007669"/>
    <property type="project" value="UniProtKB-KW"/>
</dbReference>
<accession>A0A4R9BBH3</accession>
<name>A0A4R9BBH3_9MICO</name>
<dbReference type="AlphaFoldDB" id="A0A4R9BBH3"/>
<keyword evidence="4" id="KW-1185">Reference proteome</keyword>
<reference evidence="3 4" key="1">
    <citation type="submission" date="2019-03" db="EMBL/GenBank/DDBJ databases">
        <title>Genomics of glacier-inhabiting Cryobacterium strains.</title>
        <authorList>
            <person name="Liu Q."/>
            <person name="Xin Y.-H."/>
        </authorList>
    </citation>
    <scope>NUCLEOTIDE SEQUENCE [LARGE SCALE GENOMIC DNA]</scope>
    <source>
        <strain evidence="3 4">Hh4</strain>
    </source>
</reference>
<keyword evidence="3" id="KW-0269">Exonuclease</keyword>
<dbReference type="RefSeq" id="WP_134522726.1">
    <property type="nucleotide sequence ID" value="NZ_SOHH01000045.1"/>
</dbReference>
<keyword evidence="3" id="KW-0378">Hydrolase</keyword>
<keyword evidence="1" id="KW-0812">Transmembrane</keyword>
<dbReference type="Proteomes" id="UP000298313">
    <property type="component" value="Unassembled WGS sequence"/>
</dbReference>
<keyword evidence="3" id="KW-0540">Nuclease</keyword>
<keyword evidence="1" id="KW-1133">Transmembrane helix</keyword>
<protein>
    <submittedName>
        <fullName evidence="3">Endonuclease/exonuclease/phosphatase family protein</fullName>
    </submittedName>
</protein>
<dbReference type="OrthoDB" id="2340043at2"/>
<feature type="transmembrane region" description="Helical" evidence="1">
    <location>
        <begin position="38"/>
        <end position="60"/>
    </location>
</feature>
<proteinExistence type="predicted"/>
<evidence type="ECO:0000259" key="2">
    <source>
        <dbReference type="Pfam" id="PF03372"/>
    </source>
</evidence>